<dbReference type="AlphaFoldDB" id="A0A3N2CZY2"/>
<dbReference type="InterPro" id="IPR010167">
    <property type="entry name" value="NH2A_AcTrfase"/>
</dbReference>
<proteinExistence type="predicted"/>
<dbReference type="SUPFAM" id="SSF53633">
    <property type="entry name" value="Carbamate kinase-like"/>
    <property type="match status" value="1"/>
</dbReference>
<accession>A0A3N2CZY2</accession>
<evidence type="ECO:0000256" key="3">
    <source>
        <dbReference type="ARBA" id="ARBA00023315"/>
    </source>
</evidence>
<sequence length="402" mass="42064">MSRSPIHGSPRPRAERPAAPLDHAVHPVPEPDQVPRGTVAPQAIPATERAFFVAEFRGTTVVVSLPVVTDDGIGALVRSIDSFAPGDTRFVAVVPDRGAAGRIVDAAAELGASVAVLSSPVVWHDAALARLWITTADERVVVVVATSPDAVPDTAGFVASRLRATKLVLTDAGGGWGDPPRSFVDLSRHQKELGQALRDRGASSLLPAALAALRGGAASVNLCRPEDVEVELFTFDGAGTVLTLGHYIELTTLRVDDLPALERLVAQGVADGILKPRSREEVARMAVGGLGARVSRTGHLAGVVGLETDAYGRDGLGEISGLITVSEFSGAGSGGLLVDGLVARAKAVGLRALFAVTVSDDAAAFFVRRGFHEVPRSAIPAAKWTGYDPERLARARCFWRDV</sequence>
<dbReference type="Proteomes" id="UP000275356">
    <property type="component" value="Unassembled WGS sequence"/>
</dbReference>
<comment type="pathway">
    <text evidence="1">Amino-acid biosynthesis; L-arginine biosynthesis.</text>
</comment>
<dbReference type="InterPro" id="IPR036393">
    <property type="entry name" value="AceGlu_kinase-like_sf"/>
</dbReference>
<dbReference type="Gene3D" id="3.40.630.30">
    <property type="match status" value="1"/>
</dbReference>
<evidence type="ECO:0000313" key="6">
    <source>
        <dbReference type="EMBL" id="ROR93095.1"/>
    </source>
</evidence>
<dbReference type="InterPro" id="IPR016181">
    <property type="entry name" value="Acyl_CoA_acyltransferase"/>
</dbReference>
<dbReference type="SUPFAM" id="SSF55729">
    <property type="entry name" value="Acyl-CoA N-acyltransferases (Nat)"/>
    <property type="match status" value="1"/>
</dbReference>
<keyword evidence="2 6" id="KW-0808">Transferase</keyword>
<feature type="region of interest" description="Disordered" evidence="4">
    <location>
        <begin position="1"/>
        <end position="38"/>
    </location>
</feature>
<dbReference type="PANTHER" id="PTHR30602">
    <property type="entry name" value="AMINO-ACID ACETYLTRANSFERASE"/>
    <property type="match status" value="1"/>
</dbReference>
<keyword evidence="3" id="KW-0012">Acyltransferase</keyword>
<dbReference type="OrthoDB" id="9793138at2"/>
<evidence type="ECO:0000259" key="5">
    <source>
        <dbReference type="PROSITE" id="PS51186"/>
    </source>
</evidence>
<reference evidence="6 7" key="1">
    <citation type="submission" date="2018-11" db="EMBL/GenBank/DDBJ databases">
        <title>Sequencing the genomes of 1000 actinobacteria strains.</title>
        <authorList>
            <person name="Klenk H.-P."/>
        </authorList>
    </citation>
    <scope>NUCLEOTIDE SEQUENCE [LARGE SCALE GENOMIC DNA]</scope>
    <source>
        <strain evidence="6 7">DSM 13521</strain>
    </source>
</reference>
<dbReference type="RefSeq" id="WP_123740105.1">
    <property type="nucleotide sequence ID" value="NZ_RKHQ01000002.1"/>
</dbReference>
<organism evidence="6 7">
    <name type="scientific">Salana multivorans</name>
    <dbReference type="NCBI Taxonomy" id="120377"/>
    <lineage>
        <taxon>Bacteria</taxon>
        <taxon>Bacillati</taxon>
        <taxon>Actinomycetota</taxon>
        <taxon>Actinomycetes</taxon>
        <taxon>Micrococcales</taxon>
        <taxon>Beutenbergiaceae</taxon>
        <taxon>Salana</taxon>
    </lineage>
</organism>
<dbReference type="PANTHER" id="PTHR30602:SF12">
    <property type="entry name" value="AMINO-ACID ACETYLTRANSFERASE NAGS1, CHLOROPLASTIC-RELATED"/>
    <property type="match status" value="1"/>
</dbReference>
<dbReference type="GO" id="GO:0004042">
    <property type="term" value="F:L-glutamate N-acetyltransferase activity"/>
    <property type="evidence" value="ECO:0007669"/>
    <property type="project" value="InterPro"/>
</dbReference>
<name>A0A3N2CZY2_9MICO</name>
<evidence type="ECO:0000256" key="4">
    <source>
        <dbReference type="SAM" id="MobiDB-lite"/>
    </source>
</evidence>
<dbReference type="UniPathway" id="UPA00068"/>
<dbReference type="GO" id="GO:0006526">
    <property type="term" value="P:L-arginine biosynthetic process"/>
    <property type="evidence" value="ECO:0007669"/>
    <property type="project" value="UniProtKB-UniPathway"/>
</dbReference>
<dbReference type="GO" id="GO:0005737">
    <property type="term" value="C:cytoplasm"/>
    <property type="evidence" value="ECO:0007669"/>
    <property type="project" value="InterPro"/>
</dbReference>
<dbReference type="EMBL" id="RKHQ01000002">
    <property type="protein sequence ID" value="ROR93095.1"/>
    <property type="molecule type" value="Genomic_DNA"/>
</dbReference>
<protein>
    <submittedName>
        <fullName evidence="6">Amino-acid N-acetyltransferase</fullName>
    </submittedName>
</protein>
<dbReference type="PROSITE" id="PS51186">
    <property type="entry name" value="GNAT"/>
    <property type="match status" value="1"/>
</dbReference>
<gene>
    <name evidence="6" type="ORF">EDD28_2500</name>
</gene>
<feature type="domain" description="N-acetyltransferase" evidence="5">
    <location>
        <begin position="248"/>
        <end position="394"/>
    </location>
</feature>
<keyword evidence="7" id="KW-1185">Reference proteome</keyword>
<dbReference type="Pfam" id="PF00583">
    <property type="entry name" value="Acetyltransf_1"/>
    <property type="match status" value="1"/>
</dbReference>
<dbReference type="InterPro" id="IPR000182">
    <property type="entry name" value="GNAT_dom"/>
</dbReference>
<comment type="caution">
    <text evidence="6">The sequence shown here is derived from an EMBL/GenBank/DDBJ whole genome shotgun (WGS) entry which is preliminary data.</text>
</comment>
<evidence type="ECO:0000256" key="1">
    <source>
        <dbReference type="ARBA" id="ARBA00004730"/>
    </source>
</evidence>
<evidence type="ECO:0000256" key="2">
    <source>
        <dbReference type="ARBA" id="ARBA00022679"/>
    </source>
</evidence>
<evidence type="ECO:0000313" key="7">
    <source>
        <dbReference type="Proteomes" id="UP000275356"/>
    </source>
</evidence>